<comment type="caution">
    <text evidence="1">The sequence shown here is derived from an EMBL/GenBank/DDBJ whole genome shotgun (WGS) entry which is preliminary data.</text>
</comment>
<dbReference type="AlphaFoldDB" id="A0A6G1CD61"/>
<evidence type="ECO:0000313" key="2">
    <source>
        <dbReference type="Proteomes" id="UP000479710"/>
    </source>
</evidence>
<dbReference type="InterPro" id="IPR003107">
    <property type="entry name" value="HAT"/>
</dbReference>
<reference evidence="1 2" key="1">
    <citation type="submission" date="2019-11" db="EMBL/GenBank/DDBJ databases">
        <title>Whole genome sequence of Oryza granulata.</title>
        <authorList>
            <person name="Li W."/>
        </authorList>
    </citation>
    <scope>NUCLEOTIDE SEQUENCE [LARGE SCALE GENOMIC DNA]</scope>
    <source>
        <strain evidence="2">cv. Menghai</strain>
        <tissue evidence="1">Leaf</tissue>
    </source>
</reference>
<organism evidence="1 2">
    <name type="scientific">Oryza meyeriana var. granulata</name>
    <dbReference type="NCBI Taxonomy" id="110450"/>
    <lineage>
        <taxon>Eukaryota</taxon>
        <taxon>Viridiplantae</taxon>
        <taxon>Streptophyta</taxon>
        <taxon>Embryophyta</taxon>
        <taxon>Tracheophyta</taxon>
        <taxon>Spermatophyta</taxon>
        <taxon>Magnoliopsida</taxon>
        <taxon>Liliopsida</taxon>
        <taxon>Poales</taxon>
        <taxon>Poaceae</taxon>
        <taxon>BOP clade</taxon>
        <taxon>Oryzoideae</taxon>
        <taxon>Oryzeae</taxon>
        <taxon>Oryzinae</taxon>
        <taxon>Oryza</taxon>
        <taxon>Oryza meyeriana</taxon>
    </lineage>
</organism>
<evidence type="ECO:0008006" key="3">
    <source>
        <dbReference type="Google" id="ProtNLM"/>
    </source>
</evidence>
<dbReference type="OrthoDB" id="1699207at2759"/>
<dbReference type="SMART" id="SM00386">
    <property type="entry name" value="HAT"/>
    <property type="match status" value="1"/>
</dbReference>
<sequence>MEDQLGHGAKAKEVYENALKHCPSCIPLWLSLANLEEKINGLSKSRAVLTMSRKKNPATPEL</sequence>
<dbReference type="SUPFAM" id="SSF48452">
    <property type="entry name" value="TPR-like"/>
    <property type="match status" value="1"/>
</dbReference>
<dbReference type="InterPro" id="IPR011990">
    <property type="entry name" value="TPR-like_helical_dom_sf"/>
</dbReference>
<dbReference type="GO" id="GO:0006396">
    <property type="term" value="P:RNA processing"/>
    <property type="evidence" value="ECO:0007669"/>
    <property type="project" value="InterPro"/>
</dbReference>
<protein>
    <recommendedName>
        <fullName evidence="3">Pre-mRNA-processing factor 6</fullName>
    </recommendedName>
</protein>
<keyword evidence="2" id="KW-1185">Reference proteome</keyword>
<name>A0A6G1CD61_9ORYZ</name>
<accession>A0A6G1CD61</accession>
<gene>
    <name evidence="1" type="ORF">E2562_001645</name>
</gene>
<proteinExistence type="predicted"/>
<dbReference type="EMBL" id="SPHZ02000009">
    <property type="protein sequence ID" value="KAF0897947.1"/>
    <property type="molecule type" value="Genomic_DNA"/>
</dbReference>
<dbReference type="Proteomes" id="UP000479710">
    <property type="component" value="Unassembled WGS sequence"/>
</dbReference>
<dbReference type="Gene3D" id="1.25.40.10">
    <property type="entry name" value="Tetratricopeptide repeat domain"/>
    <property type="match status" value="1"/>
</dbReference>
<evidence type="ECO:0000313" key="1">
    <source>
        <dbReference type="EMBL" id="KAF0897947.1"/>
    </source>
</evidence>